<keyword evidence="3" id="KW-1185">Reference proteome</keyword>
<reference evidence="2 3" key="1">
    <citation type="journal article" date="2015" name="Sci. Rep.">
        <title>Genome of the facultative scuticociliatosis pathogen Pseudocohnilembus persalinus provides insight into its virulence through horizontal gene transfer.</title>
        <authorList>
            <person name="Xiong J."/>
            <person name="Wang G."/>
            <person name="Cheng J."/>
            <person name="Tian M."/>
            <person name="Pan X."/>
            <person name="Warren A."/>
            <person name="Jiang C."/>
            <person name="Yuan D."/>
            <person name="Miao W."/>
        </authorList>
    </citation>
    <scope>NUCLEOTIDE SEQUENCE [LARGE SCALE GENOMIC DNA]</scope>
    <source>
        <strain evidence="2">36N120E</strain>
    </source>
</reference>
<feature type="coiled-coil region" evidence="1">
    <location>
        <begin position="141"/>
        <end position="175"/>
    </location>
</feature>
<evidence type="ECO:0000256" key="1">
    <source>
        <dbReference type="SAM" id="Coils"/>
    </source>
</evidence>
<dbReference type="EMBL" id="LDAU01000062">
    <property type="protein sequence ID" value="KRX08579.1"/>
    <property type="molecule type" value="Genomic_DNA"/>
</dbReference>
<gene>
    <name evidence="2" type="ORF">PPERSA_10383</name>
</gene>
<evidence type="ECO:0000313" key="3">
    <source>
        <dbReference type="Proteomes" id="UP000054937"/>
    </source>
</evidence>
<proteinExistence type="predicted"/>
<dbReference type="Proteomes" id="UP000054937">
    <property type="component" value="Unassembled WGS sequence"/>
</dbReference>
<dbReference type="OMA" id="IAKPNIM"/>
<organism evidence="2 3">
    <name type="scientific">Pseudocohnilembus persalinus</name>
    <name type="common">Ciliate</name>
    <dbReference type="NCBI Taxonomy" id="266149"/>
    <lineage>
        <taxon>Eukaryota</taxon>
        <taxon>Sar</taxon>
        <taxon>Alveolata</taxon>
        <taxon>Ciliophora</taxon>
        <taxon>Intramacronucleata</taxon>
        <taxon>Oligohymenophorea</taxon>
        <taxon>Scuticociliatia</taxon>
        <taxon>Philasterida</taxon>
        <taxon>Pseudocohnilembidae</taxon>
        <taxon>Pseudocohnilembus</taxon>
    </lineage>
</organism>
<dbReference type="OrthoDB" id="439961at2759"/>
<dbReference type="InParanoid" id="A0A0V0R230"/>
<sequence length="201" mass="23538">MAKSVRSKVKKRWRSLKRKVTEEQKTKGELQILENRLKSTINGIEYREPEKKNAFLHPEDPEAVFPQFVPQKNIDFRANNIPYSGLEYAGSARPKKHAQATLSEYALSVIEDFKNKQQLKEQIKNKEEIDMDMDANTNINKENINVNFNQTEEDMEDLQKAAEKFKQQIEMENNITKPTKLINKKAQNQVKKKKSKKLVKF</sequence>
<dbReference type="AlphaFoldDB" id="A0A0V0R230"/>
<name>A0A0V0R230_PSEPJ</name>
<accession>A0A0V0R230</accession>
<keyword evidence="1" id="KW-0175">Coiled coil</keyword>
<evidence type="ECO:0000313" key="2">
    <source>
        <dbReference type="EMBL" id="KRX08579.1"/>
    </source>
</evidence>
<comment type="caution">
    <text evidence="2">The sequence shown here is derived from an EMBL/GenBank/DDBJ whole genome shotgun (WGS) entry which is preliminary data.</text>
</comment>
<protein>
    <submittedName>
        <fullName evidence="2">Uncharacterized protein</fullName>
    </submittedName>
</protein>